<dbReference type="RefSeq" id="WP_112573833.1">
    <property type="nucleotide sequence ID" value="NZ_CP043450.1"/>
</dbReference>
<dbReference type="Pfam" id="PF14373">
    <property type="entry name" value="Imm_superinfect"/>
    <property type="match status" value="1"/>
</dbReference>
<name>A0A5C1I264_9SPHI</name>
<keyword evidence="1" id="KW-0472">Membrane</keyword>
<dbReference type="InterPro" id="IPR016410">
    <property type="entry name" value="Phage_imm"/>
</dbReference>
<dbReference type="AlphaFoldDB" id="A0A5C1I264"/>
<keyword evidence="1" id="KW-1133">Transmembrane helix</keyword>
<feature type="transmembrane region" description="Helical" evidence="1">
    <location>
        <begin position="38"/>
        <end position="58"/>
    </location>
</feature>
<evidence type="ECO:0000313" key="2">
    <source>
        <dbReference type="EMBL" id="QEM11291.1"/>
    </source>
</evidence>
<feature type="transmembrane region" description="Helical" evidence="1">
    <location>
        <begin position="6"/>
        <end position="26"/>
    </location>
</feature>
<evidence type="ECO:0000256" key="1">
    <source>
        <dbReference type="SAM" id="Phobius"/>
    </source>
</evidence>
<dbReference type="OrthoDB" id="9814116at2"/>
<sequence length="113" mass="12742">MDFMFGIVGMIGMAIAGLLYFIPAIVAREKADFKSIFLLNLFLGWTIIGWIMALVWAFEKEKAPLDHYKPGYPGYTTENALKLRALQNQFDAGVITKTDYDNALRNILGNNPH</sequence>
<dbReference type="Proteomes" id="UP000251402">
    <property type="component" value="Chromosome"/>
</dbReference>
<accession>A0A5C1I264</accession>
<dbReference type="KEGG" id="mrub:DEO27_015085"/>
<gene>
    <name evidence="2" type="ORF">DEO27_015085</name>
</gene>
<keyword evidence="1" id="KW-0812">Transmembrane</keyword>
<proteinExistence type="predicted"/>
<keyword evidence="3" id="KW-1185">Reference proteome</keyword>
<protein>
    <submittedName>
        <fullName evidence="2">Superinfection immunity protein</fullName>
    </submittedName>
</protein>
<organism evidence="2 3">
    <name type="scientific">Mucilaginibacter rubeus</name>
    <dbReference type="NCBI Taxonomy" id="2027860"/>
    <lineage>
        <taxon>Bacteria</taxon>
        <taxon>Pseudomonadati</taxon>
        <taxon>Bacteroidota</taxon>
        <taxon>Sphingobacteriia</taxon>
        <taxon>Sphingobacteriales</taxon>
        <taxon>Sphingobacteriaceae</taxon>
        <taxon>Mucilaginibacter</taxon>
    </lineage>
</organism>
<dbReference type="EMBL" id="CP043450">
    <property type="protein sequence ID" value="QEM11291.1"/>
    <property type="molecule type" value="Genomic_DNA"/>
</dbReference>
<evidence type="ECO:0000313" key="3">
    <source>
        <dbReference type="Proteomes" id="UP000251402"/>
    </source>
</evidence>
<reference evidence="2" key="1">
    <citation type="submission" date="2019-08" db="EMBL/GenBank/DDBJ databases">
        <title>Comparative genome analysis confer to the adaptation heavy metal polluted environment.</title>
        <authorList>
            <person name="Li Y."/>
        </authorList>
    </citation>
    <scope>NUCLEOTIDE SEQUENCE [LARGE SCALE GENOMIC DNA]</scope>
    <source>
        <strain evidence="2">P1</strain>
    </source>
</reference>